<name>A0A146FXB6_ASPKA</name>
<keyword evidence="1" id="KW-0732">Signal</keyword>
<reference evidence="3" key="2">
    <citation type="submission" date="2016-02" db="EMBL/GenBank/DDBJ databases">
        <title>Genome sequencing of Aspergillus luchuensis NBRC 4314.</title>
        <authorList>
            <person name="Yamada O."/>
        </authorList>
    </citation>
    <scope>NUCLEOTIDE SEQUENCE [LARGE SCALE GENOMIC DNA]</scope>
    <source>
        <strain evidence="3">RIB 2604</strain>
    </source>
</reference>
<dbReference type="EMBL" id="BCWF01000031">
    <property type="protein sequence ID" value="GAT29998.1"/>
    <property type="molecule type" value="Genomic_DNA"/>
</dbReference>
<evidence type="ECO:0000313" key="2">
    <source>
        <dbReference type="EMBL" id="GAT29998.1"/>
    </source>
</evidence>
<organism evidence="2 3">
    <name type="scientific">Aspergillus kawachii</name>
    <name type="common">White koji mold</name>
    <name type="synonym">Aspergillus awamori var. kawachi</name>
    <dbReference type="NCBI Taxonomy" id="1069201"/>
    <lineage>
        <taxon>Eukaryota</taxon>
        <taxon>Fungi</taxon>
        <taxon>Dikarya</taxon>
        <taxon>Ascomycota</taxon>
        <taxon>Pezizomycotina</taxon>
        <taxon>Eurotiomycetes</taxon>
        <taxon>Eurotiomycetidae</taxon>
        <taxon>Eurotiales</taxon>
        <taxon>Aspergillaceae</taxon>
        <taxon>Aspergillus</taxon>
        <taxon>Aspergillus subgen. Circumdati</taxon>
    </lineage>
</organism>
<feature type="signal peptide" evidence="1">
    <location>
        <begin position="1"/>
        <end position="22"/>
    </location>
</feature>
<dbReference type="AlphaFoldDB" id="A0A146FXB6"/>
<evidence type="ECO:0000256" key="1">
    <source>
        <dbReference type="SAM" id="SignalP"/>
    </source>
</evidence>
<feature type="chain" id="PRO_5007524241" evidence="1">
    <location>
        <begin position="23"/>
        <end position="76"/>
    </location>
</feature>
<accession>A0A146FXB6</accession>
<evidence type="ECO:0000313" key="3">
    <source>
        <dbReference type="Proteomes" id="UP000075230"/>
    </source>
</evidence>
<protein>
    <submittedName>
        <fullName evidence="2">Uncharacterized protein</fullName>
    </submittedName>
</protein>
<dbReference type="Proteomes" id="UP000075230">
    <property type="component" value="Unassembled WGS sequence"/>
</dbReference>
<comment type="caution">
    <text evidence="2">The sequence shown here is derived from an EMBL/GenBank/DDBJ whole genome shotgun (WGS) entry which is preliminary data.</text>
</comment>
<sequence>MTAAVRVTFVASLWLQENVAFASESVTPRTVWDAQGRHAHCQIESGTLEHKLRPGCAVEPRSAGWVTQGRLGEAVA</sequence>
<reference evidence="2 3" key="1">
    <citation type="journal article" date="2016" name="DNA Res.">
        <title>Genome sequence of Aspergillus luchuensis NBRC 4314.</title>
        <authorList>
            <person name="Yamada O."/>
            <person name="Machida M."/>
            <person name="Hosoyama A."/>
            <person name="Goto M."/>
            <person name="Takahashi T."/>
            <person name="Futagami T."/>
            <person name="Yamagata Y."/>
            <person name="Takeuchi M."/>
            <person name="Kobayashi T."/>
            <person name="Koike H."/>
            <person name="Abe K."/>
            <person name="Asai K."/>
            <person name="Arita M."/>
            <person name="Fujita N."/>
            <person name="Fukuda K."/>
            <person name="Higa K."/>
            <person name="Horikawa H."/>
            <person name="Ishikawa T."/>
            <person name="Jinno K."/>
            <person name="Kato Y."/>
            <person name="Kirimura K."/>
            <person name="Mizutani O."/>
            <person name="Nakasone K."/>
            <person name="Sano M."/>
            <person name="Shiraishi Y."/>
            <person name="Tsukahara M."/>
            <person name="Gomi K."/>
        </authorList>
    </citation>
    <scope>NUCLEOTIDE SEQUENCE [LARGE SCALE GENOMIC DNA]</scope>
    <source>
        <strain evidence="2 3">RIB 2604</strain>
    </source>
</reference>
<gene>
    <name evidence="2" type="ORF">RIB2604_03200110</name>
</gene>
<proteinExistence type="predicted"/>